<feature type="signal peptide" evidence="2">
    <location>
        <begin position="1"/>
        <end position="20"/>
    </location>
</feature>
<feature type="compositionally biased region" description="Basic and acidic residues" evidence="1">
    <location>
        <begin position="71"/>
        <end position="84"/>
    </location>
</feature>
<keyword evidence="2" id="KW-0732">Signal</keyword>
<dbReference type="AlphaFoldDB" id="A0A8S9X410"/>
<dbReference type="OrthoDB" id="6621861at2759"/>
<sequence length="273" mass="30457">MSYIAYVLVILLSFEARVYSKSICEDDGVSIDDLDKAKIEERREKIKRELSSEDDENMEEVRSTHKPNVKYSEERVEPRDKMPSDEGPSDLKTAMEIEGIEPVIKTPINKSKREICDQILNQLREIPCDSPVIITCGGQDRTYPCTGGPQSESSLRAALSDVGNMLEAVQPPSVPSVLSPVQSIPISSSLPVNPYPSVKEVVSQGGQPGRPLFAPPRILTAEERRERQKGIFEGLLRFGTVVNHIDSFLTDKGKMIVRGLHRMVNSEEDSRFS</sequence>
<reference evidence="3" key="1">
    <citation type="journal article" date="2021" name="Mol. Ecol. Resour.">
        <title>Apolygus lucorum genome provides insights into omnivorousness and mesophyll feeding.</title>
        <authorList>
            <person name="Liu Y."/>
            <person name="Liu H."/>
            <person name="Wang H."/>
            <person name="Huang T."/>
            <person name="Liu B."/>
            <person name="Yang B."/>
            <person name="Yin L."/>
            <person name="Li B."/>
            <person name="Zhang Y."/>
            <person name="Zhang S."/>
            <person name="Jiang F."/>
            <person name="Zhang X."/>
            <person name="Ren Y."/>
            <person name="Wang B."/>
            <person name="Wang S."/>
            <person name="Lu Y."/>
            <person name="Wu K."/>
            <person name="Fan W."/>
            <person name="Wang G."/>
        </authorList>
    </citation>
    <scope>NUCLEOTIDE SEQUENCE</scope>
    <source>
        <strain evidence="3">12Hb</strain>
    </source>
</reference>
<protein>
    <submittedName>
        <fullName evidence="3">Uncharacterized protein</fullName>
    </submittedName>
</protein>
<feature type="region of interest" description="Disordered" evidence="1">
    <location>
        <begin position="47"/>
        <end position="90"/>
    </location>
</feature>
<organism evidence="3 4">
    <name type="scientific">Apolygus lucorum</name>
    <name type="common">Small green plant bug</name>
    <name type="synonym">Lygocoris lucorum</name>
    <dbReference type="NCBI Taxonomy" id="248454"/>
    <lineage>
        <taxon>Eukaryota</taxon>
        <taxon>Metazoa</taxon>
        <taxon>Ecdysozoa</taxon>
        <taxon>Arthropoda</taxon>
        <taxon>Hexapoda</taxon>
        <taxon>Insecta</taxon>
        <taxon>Pterygota</taxon>
        <taxon>Neoptera</taxon>
        <taxon>Paraneoptera</taxon>
        <taxon>Hemiptera</taxon>
        <taxon>Heteroptera</taxon>
        <taxon>Panheteroptera</taxon>
        <taxon>Cimicomorpha</taxon>
        <taxon>Miridae</taxon>
        <taxon>Mirini</taxon>
        <taxon>Apolygus</taxon>
    </lineage>
</organism>
<keyword evidence="4" id="KW-1185">Reference proteome</keyword>
<name>A0A8S9X410_APOLU</name>
<gene>
    <name evidence="3" type="ORF">GE061_003617</name>
</gene>
<evidence type="ECO:0000256" key="1">
    <source>
        <dbReference type="SAM" id="MobiDB-lite"/>
    </source>
</evidence>
<comment type="caution">
    <text evidence="3">The sequence shown here is derived from an EMBL/GenBank/DDBJ whole genome shotgun (WGS) entry which is preliminary data.</text>
</comment>
<accession>A0A8S9X410</accession>
<evidence type="ECO:0000313" key="4">
    <source>
        <dbReference type="Proteomes" id="UP000466442"/>
    </source>
</evidence>
<proteinExistence type="predicted"/>
<evidence type="ECO:0000256" key="2">
    <source>
        <dbReference type="SAM" id="SignalP"/>
    </source>
</evidence>
<dbReference type="EMBL" id="WIXP02000011">
    <property type="protein sequence ID" value="KAF6203199.1"/>
    <property type="molecule type" value="Genomic_DNA"/>
</dbReference>
<feature type="chain" id="PRO_5035780594" evidence="2">
    <location>
        <begin position="21"/>
        <end position="273"/>
    </location>
</feature>
<evidence type="ECO:0000313" key="3">
    <source>
        <dbReference type="EMBL" id="KAF6203199.1"/>
    </source>
</evidence>
<dbReference type="Proteomes" id="UP000466442">
    <property type="component" value="Unassembled WGS sequence"/>
</dbReference>